<reference evidence="7" key="1">
    <citation type="submission" date="2019-07" db="EMBL/GenBank/DDBJ databases">
        <authorList>
            <person name="De-Chao Zhang Q."/>
        </authorList>
    </citation>
    <scope>NUCLEOTIDE SEQUENCE</scope>
    <source>
        <strain evidence="7">TP-CH-4</strain>
    </source>
</reference>
<comment type="caution">
    <text evidence="7">The sequence shown here is derived from an EMBL/GenBank/DDBJ whole genome shotgun (WGS) entry which is preliminary data.</text>
</comment>
<dbReference type="Pfam" id="PF00450">
    <property type="entry name" value="Peptidase_S10"/>
    <property type="match status" value="1"/>
</dbReference>
<dbReference type="PANTHER" id="PTHR11802:SF3">
    <property type="entry name" value="RETINOID-INDUCIBLE SERINE CARBOXYPEPTIDASE"/>
    <property type="match status" value="1"/>
</dbReference>
<evidence type="ECO:0000256" key="1">
    <source>
        <dbReference type="ARBA" id="ARBA00022645"/>
    </source>
</evidence>
<sequence length="503" mass="56292">MIKNVGILMLLLVANGVFAQEMEEKETVKPIPKPVSFVTSHQGIFGGKTISYKARAKETYLTNEAGDSVASFWSVAYIKNPVGDVAKRPVTFVFNGGPGSASVWLHMGLFGPKIVKVDSDAKEDDGAAPYDLVNNEYGLLDLTDLVFIDPVGTGYSRVIGKGREKDYWGLNEDAKSVTQFIRLWVTENERWFSPKYLAGESFGTTRAAAVGKELEGSGQNMALNGMILISQALDYDGSTSIHDNITSYLTYLPSMAATAWYHKKAGQGKTLEAFIEECRQFVYSTYAPALYRGNLLSKSEREALATKLAYFTGLDKAYILQSDLRILMGRFQKKLLEDKGLAIGRLDGRFMGDEADDVSERPHLGDPASYQIGAAYTAALNHYYASVLKVKMSRPYLTSNRKIGSKWRWRTVPDGSYWEPTPVNVSRHLGETMRRNTDMRVLVASGYYDLITPFFDAEYTFARNGIVKDRVQMTYYEAGHMMYVHEPDLVKLSKDIRNFLSNE</sequence>
<keyword evidence="3 6" id="KW-0732">Signal</keyword>
<evidence type="ECO:0000256" key="5">
    <source>
        <dbReference type="ARBA" id="ARBA00023180"/>
    </source>
</evidence>
<evidence type="ECO:0000256" key="4">
    <source>
        <dbReference type="ARBA" id="ARBA00022801"/>
    </source>
</evidence>
<dbReference type="Gene3D" id="3.40.50.1820">
    <property type="entry name" value="alpha/beta hydrolase"/>
    <property type="match status" value="1"/>
</dbReference>
<keyword evidence="4" id="KW-0378">Hydrolase</keyword>
<evidence type="ECO:0000256" key="3">
    <source>
        <dbReference type="ARBA" id="ARBA00022729"/>
    </source>
</evidence>
<evidence type="ECO:0000313" key="7">
    <source>
        <dbReference type="EMBL" id="NHF58931.1"/>
    </source>
</evidence>
<keyword evidence="8" id="KW-1185">Reference proteome</keyword>
<dbReference type="PANTHER" id="PTHR11802">
    <property type="entry name" value="SERINE PROTEASE FAMILY S10 SERINE CARBOXYPEPTIDASE"/>
    <property type="match status" value="1"/>
</dbReference>
<feature type="chain" id="PRO_5037350981" evidence="6">
    <location>
        <begin position="20"/>
        <end position="503"/>
    </location>
</feature>
<proteinExistence type="predicted"/>
<dbReference type="Proteomes" id="UP000707206">
    <property type="component" value="Unassembled WGS sequence"/>
</dbReference>
<gene>
    <name evidence="7" type="ORF">FK220_006245</name>
</gene>
<dbReference type="GO" id="GO:0006508">
    <property type="term" value="P:proteolysis"/>
    <property type="evidence" value="ECO:0007669"/>
    <property type="project" value="UniProtKB-KW"/>
</dbReference>
<dbReference type="AlphaFoldDB" id="A0A967AYK2"/>
<feature type="signal peptide" evidence="6">
    <location>
        <begin position="1"/>
        <end position="19"/>
    </location>
</feature>
<protein>
    <submittedName>
        <fullName evidence="7">Peptidase S10</fullName>
    </submittedName>
</protein>
<dbReference type="InterPro" id="IPR029058">
    <property type="entry name" value="AB_hydrolase_fold"/>
</dbReference>
<organism evidence="7 8">
    <name type="scientific">Pelagihabitans pacificus</name>
    <dbReference type="NCBI Taxonomy" id="2696054"/>
    <lineage>
        <taxon>Bacteria</taxon>
        <taxon>Pseudomonadati</taxon>
        <taxon>Bacteroidota</taxon>
        <taxon>Flavobacteriia</taxon>
        <taxon>Flavobacteriales</taxon>
        <taxon>Flavobacteriaceae</taxon>
        <taxon>Pelagihabitans</taxon>
    </lineage>
</organism>
<evidence type="ECO:0000313" key="8">
    <source>
        <dbReference type="Proteomes" id="UP000707206"/>
    </source>
</evidence>
<evidence type="ECO:0000256" key="6">
    <source>
        <dbReference type="SAM" id="SignalP"/>
    </source>
</evidence>
<reference evidence="7" key="2">
    <citation type="submission" date="2020-03" db="EMBL/GenBank/DDBJ databases">
        <title>Flavobacteriaceae bacterium strain TP-CH-4, a member of the family Flavobacteriaceae isolated from a deep-sea seamount.</title>
        <authorList>
            <person name="Zhang D.-C."/>
        </authorList>
    </citation>
    <scope>NUCLEOTIDE SEQUENCE</scope>
    <source>
        <strain evidence="7">TP-CH-4</strain>
    </source>
</reference>
<dbReference type="InterPro" id="IPR001563">
    <property type="entry name" value="Peptidase_S10"/>
</dbReference>
<dbReference type="RefSeq" id="WP_152573391.1">
    <property type="nucleotide sequence ID" value="NZ_VIKU02000001.1"/>
</dbReference>
<dbReference type="GO" id="GO:0004185">
    <property type="term" value="F:serine-type carboxypeptidase activity"/>
    <property type="evidence" value="ECO:0007669"/>
    <property type="project" value="InterPro"/>
</dbReference>
<accession>A0A967AYK2</accession>
<keyword evidence="2" id="KW-0645">Protease</keyword>
<name>A0A967AYK2_9FLAO</name>
<keyword evidence="1" id="KW-0121">Carboxypeptidase</keyword>
<dbReference type="EMBL" id="VIKU02000001">
    <property type="protein sequence ID" value="NHF58931.1"/>
    <property type="molecule type" value="Genomic_DNA"/>
</dbReference>
<evidence type="ECO:0000256" key="2">
    <source>
        <dbReference type="ARBA" id="ARBA00022670"/>
    </source>
</evidence>
<keyword evidence="5" id="KW-0325">Glycoprotein</keyword>
<dbReference type="SUPFAM" id="SSF53474">
    <property type="entry name" value="alpha/beta-Hydrolases"/>
    <property type="match status" value="1"/>
</dbReference>